<name>A0AAV5B9P5_9ACTN</name>
<accession>A0AAV5B9P5</accession>
<reference evidence="1" key="1">
    <citation type="journal article" date="2022" name="Int. J. Syst. Evol. Microbiol.">
        <title>Granulimonas faecalis gen. nov., sp. nov., and Leptogranulimonas caecicola gen. nov., sp. nov., novel lactate-producing Atopobiaceae bacteria isolated from mouse intestines, and an emended description of the family Atopobiaceae.</title>
        <authorList>
            <person name="Morinaga K."/>
            <person name="Kusada H."/>
            <person name="Sakamoto S."/>
            <person name="Murakami T."/>
            <person name="Toyoda A."/>
            <person name="Mori H."/>
            <person name="Meng X.Y."/>
            <person name="Takashino M."/>
            <person name="Murotomi K."/>
            <person name="Tamaki H."/>
        </authorList>
    </citation>
    <scope>NUCLEOTIDE SEQUENCE</scope>
    <source>
        <strain evidence="1">OPF53</strain>
    </source>
</reference>
<dbReference type="AlphaFoldDB" id="A0AAV5B9P5"/>
<protein>
    <submittedName>
        <fullName evidence="1">Uncharacterized protein</fullName>
    </submittedName>
</protein>
<evidence type="ECO:0000313" key="1">
    <source>
        <dbReference type="EMBL" id="GJM56220.1"/>
    </source>
</evidence>
<comment type="caution">
    <text evidence="1">The sequence shown here is derived from an EMBL/GenBank/DDBJ whole genome shotgun (WGS) entry which is preliminary data.</text>
</comment>
<evidence type="ECO:0000313" key="2">
    <source>
        <dbReference type="Proteomes" id="UP001055025"/>
    </source>
</evidence>
<organism evidence="1 2">
    <name type="scientific">Granulimonas faecalis</name>
    <dbReference type="NCBI Taxonomy" id="2894155"/>
    <lineage>
        <taxon>Bacteria</taxon>
        <taxon>Bacillati</taxon>
        <taxon>Actinomycetota</taxon>
        <taxon>Coriobacteriia</taxon>
        <taxon>Coriobacteriales</taxon>
        <taxon>Kribbibacteriaceae</taxon>
        <taxon>Granulimonas</taxon>
    </lineage>
</organism>
<keyword evidence="2" id="KW-1185">Reference proteome</keyword>
<dbReference type="Proteomes" id="UP001055025">
    <property type="component" value="Unassembled WGS sequence"/>
</dbReference>
<gene>
    <name evidence="1" type="ORF">ATOP_18750</name>
</gene>
<dbReference type="EMBL" id="BQKC01000002">
    <property type="protein sequence ID" value="GJM56220.1"/>
    <property type="molecule type" value="Genomic_DNA"/>
</dbReference>
<proteinExistence type="predicted"/>
<dbReference type="RefSeq" id="WP_168354088.1">
    <property type="nucleotide sequence ID" value="NZ_BQKC01000002.1"/>
</dbReference>
<sequence length="91" mass="10682">MEYVEVHPRVLERHPQLTEEDVRRAWDTAFVEAARVGSPNWPEYLRVGFDDKGREVEMVAAPYKGGWIIYHANTPLSKRTRDELKRCGREL</sequence>